<dbReference type="EMBL" id="CM055745">
    <property type="protein sequence ID" value="KAJ7997944.1"/>
    <property type="molecule type" value="Genomic_DNA"/>
</dbReference>
<organism evidence="1 2">
    <name type="scientific">Dallia pectoralis</name>
    <name type="common">Alaska blackfish</name>
    <dbReference type="NCBI Taxonomy" id="75939"/>
    <lineage>
        <taxon>Eukaryota</taxon>
        <taxon>Metazoa</taxon>
        <taxon>Chordata</taxon>
        <taxon>Craniata</taxon>
        <taxon>Vertebrata</taxon>
        <taxon>Euteleostomi</taxon>
        <taxon>Actinopterygii</taxon>
        <taxon>Neopterygii</taxon>
        <taxon>Teleostei</taxon>
        <taxon>Protacanthopterygii</taxon>
        <taxon>Esociformes</taxon>
        <taxon>Umbridae</taxon>
        <taxon>Dallia</taxon>
    </lineage>
</organism>
<gene>
    <name evidence="1" type="ORF">DPEC_G00217420</name>
</gene>
<proteinExistence type="predicted"/>
<protein>
    <submittedName>
        <fullName evidence="1">Uncharacterized protein</fullName>
    </submittedName>
</protein>
<evidence type="ECO:0000313" key="1">
    <source>
        <dbReference type="EMBL" id="KAJ7997944.1"/>
    </source>
</evidence>
<name>A0ACC2G2K6_DALPE</name>
<reference evidence="1" key="1">
    <citation type="submission" date="2021-05" db="EMBL/GenBank/DDBJ databases">
        <authorList>
            <person name="Pan Q."/>
            <person name="Jouanno E."/>
            <person name="Zahm M."/>
            <person name="Klopp C."/>
            <person name="Cabau C."/>
            <person name="Louis A."/>
            <person name="Berthelot C."/>
            <person name="Parey E."/>
            <person name="Roest Crollius H."/>
            <person name="Montfort J."/>
            <person name="Robinson-Rechavi M."/>
            <person name="Bouchez O."/>
            <person name="Lampietro C."/>
            <person name="Lopez Roques C."/>
            <person name="Donnadieu C."/>
            <person name="Postlethwait J."/>
            <person name="Bobe J."/>
            <person name="Dillon D."/>
            <person name="Chandos A."/>
            <person name="von Hippel F."/>
            <person name="Guiguen Y."/>
        </authorList>
    </citation>
    <scope>NUCLEOTIDE SEQUENCE</scope>
    <source>
        <strain evidence="1">YG-Jan2019</strain>
    </source>
</reference>
<accession>A0ACC2G2K6</accession>
<evidence type="ECO:0000313" key="2">
    <source>
        <dbReference type="Proteomes" id="UP001157502"/>
    </source>
</evidence>
<sequence>MNTTHVGAIREDWAGHLEAWWCSMPPLQTRRLAEAVKAGPAAAAGHTRGTLLYCPGRCDQWDVCDRHVYSLGDRLLPGAPPGEVQICPQATLRRCWVRACMLKEARITSRDKANSLSLTAAVLGATGLPIQRWADCHPLSGSRGSSHQDLGYPLLHNSLAHQAGIEVQPCSGWQGDSPWRNLKAEKKVKAQRILSSNWSPATVALSERLRLSIWAERMRQR</sequence>
<dbReference type="Proteomes" id="UP001157502">
    <property type="component" value="Chromosome 18"/>
</dbReference>
<keyword evidence="2" id="KW-1185">Reference proteome</keyword>
<comment type="caution">
    <text evidence="1">The sequence shown here is derived from an EMBL/GenBank/DDBJ whole genome shotgun (WGS) entry which is preliminary data.</text>
</comment>